<organism evidence="10 11">
    <name type="scientific">Streptomyces albus</name>
    <dbReference type="NCBI Taxonomy" id="1888"/>
    <lineage>
        <taxon>Bacteria</taxon>
        <taxon>Bacillati</taxon>
        <taxon>Actinomycetota</taxon>
        <taxon>Actinomycetes</taxon>
        <taxon>Kitasatosporales</taxon>
        <taxon>Streptomycetaceae</taxon>
        <taxon>Streptomyces</taxon>
    </lineage>
</organism>
<keyword evidence="3" id="KW-0813">Transport</keyword>
<feature type="region of interest" description="Disordered" evidence="8">
    <location>
        <begin position="346"/>
        <end position="389"/>
    </location>
</feature>
<evidence type="ECO:0000256" key="5">
    <source>
        <dbReference type="ARBA" id="ARBA00022692"/>
    </source>
</evidence>
<feature type="transmembrane region" description="Helical" evidence="9">
    <location>
        <begin position="33"/>
        <end position="54"/>
    </location>
</feature>
<dbReference type="Proteomes" id="UP000298111">
    <property type="component" value="Unassembled WGS sequence"/>
</dbReference>
<keyword evidence="7 9" id="KW-0472">Membrane</keyword>
<dbReference type="RefSeq" id="WP_078845778.1">
    <property type="nucleotide sequence ID" value="NZ_CP103060.1"/>
</dbReference>
<dbReference type="AlphaFoldDB" id="A0A8H1QPS8"/>
<feature type="compositionally biased region" description="Gly residues" evidence="8">
    <location>
        <begin position="346"/>
        <end position="357"/>
    </location>
</feature>
<feature type="transmembrane region" description="Helical" evidence="9">
    <location>
        <begin position="299"/>
        <end position="322"/>
    </location>
</feature>
<name>A0A8H1QPS8_9ACTN</name>
<feature type="transmembrane region" description="Helical" evidence="9">
    <location>
        <begin position="66"/>
        <end position="87"/>
    </location>
</feature>
<comment type="similarity">
    <text evidence="2">Belongs to the autoinducer-2 exporter (AI-2E) (TC 2.A.86) family.</text>
</comment>
<proteinExistence type="inferred from homology"/>
<dbReference type="GO" id="GO:0005886">
    <property type="term" value="C:plasma membrane"/>
    <property type="evidence" value="ECO:0007669"/>
    <property type="project" value="UniProtKB-SubCell"/>
</dbReference>
<evidence type="ECO:0000256" key="4">
    <source>
        <dbReference type="ARBA" id="ARBA00022475"/>
    </source>
</evidence>
<gene>
    <name evidence="10" type="ORF">D8771_20925</name>
</gene>
<dbReference type="InterPro" id="IPR002549">
    <property type="entry name" value="AI-2E-like"/>
</dbReference>
<evidence type="ECO:0000256" key="7">
    <source>
        <dbReference type="ARBA" id="ARBA00023136"/>
    </source>
</evidence>
<dbReference type="PANTHER" id="PTHR21716">
    <property type="entry name" value="TRANSMEMBRANE PROTEIN"/>
    <property type="match status" value="1"/>
</dbReference>
<dbReference type="EMBL" id="RCIY01000069">
    <property type="protein sequence ID" value="TGG80650.1"/>
    <property type="molecule type" value="Genomic_DNA"/>
</dbReference>
<feature type="compositionally biased region" description="Gly residues" evidence="8">
    <location>
        <begin position="363"/>
        <end position="374"/>
    </location>
</feature>
<dbReference type="PANTHER" id="PTHR21716:SF53">
    <property type="entry name" value="PERMEASE PERM-RELATED"/>
    <property type="match status" value="1"/>
</dbReference>
<comment type="caution">
    <text evidence="10">The sequence shown here is derived from an EMBL/GenBank/DDBJ whole genome shotgun (WGS) entry which is preliminary data.</text>
</comment>
<comment type="subcellular location">
    <subcellularLocation>
        <location evidence="1">Cell membrane</location>
        <topology evidence="1">Multi-pass membrane protein</topology>
    </subcellularLocation>
</comment>
<feature type="transmembrane region" description="Helical" evidence="9">
    <location>
        <begin position="250"/>
        <end position="278"/>
    </location>
</feature>
<reference evidence="10 11" key="1">
    <citation type="submission" date="2018-10" db="EMBL/GenBank/DDBJ databases">
        <title>Isolation of pseudouridimycin from Streptomyces albus DSM 40763.</title>
        <authorList>
            <person name="Rosenqvist P."/>
            <person name="Metsae-Ketelae M."/>
            <person name="Virta P."/>
        </authorList>
    </citation>
    <scope>NUCLEOTIDE SEQUENCE [LARGE SCALE GENOMIC DNA]</scope>
    <source>
        <strain evidence="10 11">DSM 40763</strain>
    </source>
</reference>
<dbReference type="GO" id="GO:0055085">
    <property type="term" value="P:transmembrane transport"/>
    <property type="evidence" value="ECO:0007669"/>
    <property type="project" value="TreeGrafter"/>
</dbReference>
<evidence type="ECO:0000256" key="1">
    <source>
        <dbReference type="ARBA" id="ARBA00004651"/>
    </source>
</evidence>
<keyword evidence="6 9" id="KW-1133">Transmembrane helix</keyword>
<keyword evidence="5 9" id="KW-0812">Transmembrane</keyword>
<evidence type="ECO:0000256" key="3">
    <source>
        <dbReference type="ARBA" id="ARBA00022448"/>
    </source>
</evidence>
<feature type="compositionally biased region" description="Basic residues" evidence="8">
    <location>
        <begin position="375"/>
        <end position="389"/>
    </location>
</feature>
<evidence type="ECO:0000256" key="6">
    <source>
        <dbReference type="ARBA" id="ARBA00022989"/>
    </source>
</evidence>
<evidence type="ECO:0000256" key="2">
    <source>
        <dbReference type="ARBA" id="ARBA00009773"/>
    </source>
</evidence>
<evidence type="ECO:0000313" key="10">
    <source>
        <dbReference type="EMBL" id="TGG80650.1"/>
    </source>
</evidence>
<dbReference type="Pfam" id="PF01594">
    <property type="entry name" value="AI-2E_transport"/>
    <property type="match status" value="1"/>
</dbReference>
<accession>A0A8H1QPS8</accession>
<protein>
    <submittedName>
        <fullName evidence="10">AI-2E family transporter</fullName>
    </submittedName>
</protein>
<keyword evidence="4" id="KW-1003">Cell membrane</keyword>
<evidence type="ECO:0000313" key="11">
    <source>
        <dbReference type="Proteomes" id="UP000298111"/>
    </source>
</evidence>
<evidence type="ECO:0000256" key="8">
    <source>
        <dbReference type="SAM" id="MobiDB-lite"/>
    </source>
</evidence>
<dbReference type="GeneID" id="75180956"/>
<sequence>MPGWLPRAFALALALVGAYQLLSWAFLRTLGLLLNVLIAFFLALAMEPAVAGLARRGMRRGAATALVSLVLLLAAAGFFYALGSLFAEQVSRLAENFPRYVTEVVRWSNQHFHTDLDVDELRTGFVHSDWVRGYLRHGAQNVWGASATVLGGVFQLLTVALFTFYFAADGPRLRLALCSVLPPARQAEVLRAWEIAVTKTGGYIYSRALMALVSAVAHYVFLVLMDIPYAAALGVWVGVVSQFVPTVGTYIAGALPLLIAFTVDPWSALWVLVFIVLYQQFENYVLQPRITARTVDIHPAVAFGTVIAGTALFGAVGALVAIPATATLQGFLSAYVKRYDVPRAEGAGGGAPGGGEPGRGEAGDGGPEGGSRGGAGRRKGFLRRSRRHR</sequence>
<feature type="transmembrane region" description="Helical" evidence="9">
    <location>
        <begin position="142"/>
        <end position="167"/>
    </location>
</feature>
<evidence type="ECO:0000256" key="9">
    <source>
        <dbReference type="SAM" id="Phobius"/>
    </source>
</evidence>
<feature type="transmembrane region" description="Helical" evidence="9">
    <location>
        <begin position="208"/>
        <end position="230"/>
    </location>
</feature>